<accession>L1K3W7</accession>
<reference evidence="2" key="3">
    <citation type="submission" date="2015-06" db="UniProtKB">
        <authorList>
            <consortium name="EnsemblProtists"/>
        </authorList>
    </citation>
    <scope>IDENTIFICATION</scope>
</reference>
<sequence>MLIQSSCVPYRIHSVHDCYGIIVHLEPADGWADEENGTPSYDSTLDVDDLPSSLEDGMLSPEDNFDLLDDVVPNAFLPGMKKGARSRSCSRFEEEMFMMELDG</sequence>
<feature type="non-terminal residue" evidence="1">
    <location>
        <position position="1"/>
    </location>
</feature>
<reference evidence="3" key="2">
    <citation type="submission" date="2012-11" db="EMBL/GenBank/DDBJ databases">
        <authorList>
            <person name="Kuo A."/>
            <person name="Curtis B.A."/>
            <person name="Tanifuji G."/>
            <person name="Burki F."/>
            <person name="Gruber A."/>
            <person name="Irimia M."/>
            <person name="Maruyama S."/>
            <person name="Arias M.C."/>
            <person name="Ball S.G."/>
            <person name="Gile G.H."/>
            <person name="Hirakawa Y."/>
            <person name="Hopkins J.F."/>
            <person name="Rensing S.A."/>
            <person name="Schmutz J."/>
            <person name="Symeonidi A."/>
            <person name="Elias M."/>
            <person name="Eveleigh R.J."/>
            <person name="Herman E.K."/>
            <person name="Klute M.J."/>
            <person name="Nakayama T."/>
            <person name="Obornik M."/>
            <person name="Reyes-Prieto A."/>
            <person name="Armbrust E.V."/>
            <person name="Aves S.J."/>
            <person name="Beiko R.G."/>
            <person name="Coutinho P."/>
            <person name="Dacks J.B."/>
            <person name="Durnford D.G."/>
            <person name="Fast N.M."/>
            <person name="Green B.R."/>
            <person name="Grisdale C."/>
            <person name="Hempe F."/>
            <person name="Henrissat B."/>
            <person name="Hoppner M.P."/>
            <person name="Ishida K.-I."/>
            <person name="Kim E."/>
            <person name="Koreny L."/>
            <person name="Kroth P.G."/>
            <person name="Liu Y."/>
            <person name="Malik S.-B."/>
            <person name="Maier U.G."/>
            <person name="McRose D."/>
            <person name="Mock T."/>
            <person name="Neilson J.A."/>
            <person name="Onodera N.T."/>
            <person name="Poole A.M."/>
            <person name="Pritham E.J."/>
            <person name="Richards T.A."/>
            <person name="Rocap G."/>
            <person name="Roy S.W."/>
            <person name="Sarai C."/>
            <person name="Schaack S."/>
            <person name="Shirato S."/>
            <person name="Slamovits C.H."/>
            <person name="Spencer D.F."/>
            <person name="Suzuki S."/>
            <person name="Worden A.Z."/>
            <person name="Zauner S."/>
            <person name="Barry K."/>
            <person name="Bell C."/>
            <person name="Bharti A.K."/>
            <person name="Crow J.A."/>
            <person name="Grimwood J."/>
            <person name="Kramer R."/>
            <person name="Lindquist E."/>
            <person name="Lucas S."/>
            <person name="Salamov A."/>
            <person name="McFadden G.I."/>
            <person name="Lane C.E."/>
            <person name="Keeling P.J."/>
            <person name="Gray M.W."/>
            <person name="Grigoriev I.V."/>
            <person name="Archibald J.M."/>
        </authorList>
    </citation>
    <scope>NUCLEOTIDE SEQUENCE</scope>
    <source>
        <strain evidence="3">CCMP2712</strain>
    </source>
</reference>
<protein>
    <submittedName>
        <fullName evidence="1 2">Uncharacterized protein</fullName>
    </submittedName>
</protein>
<evidence type="ECO:0000313" key="3">
    <source>
        <dbReference type="Proteomes" id="UP000011087"/>
    </source>
</evidence>
<evidence type="ECO:0000313" key="1">
    <source>
        <dbReference type="EMBL" id="EKX55269.1"/>
    </source>
</evidence>
<dbReference type="RefSeq" id="XP_005842249.1">
    <property type="nucleotide sequence ID" value="XM_005842192.1"/>
</dbReference>
<organism evidence="1">
    <name type="scientific">Guillardia theta (strain CCMP2712)</name>
    <name type="common">Cryptophyte</name>
    <dbReference type="NCBI Taxonomy" id="905079"/>
    <lineage>
        <taxon>Eukaryota</taxon>
        <taxon>Cryptophyceae</taxon>
        <taxon>Pyrenomonadales</taxon>
        <taxon>Geminigeraceae</taxon>
        <taxon>Guillardia</taxon>
    </lineage>
</organism>
<name>L1K3W7_GUITC</name>
<dbReference type="EMBL" id="JH992965">
    <property type="protein sequence ID" value="EKX55269.1"/>
    <property type="molecule type" value="Genomic_DNA"/>
</dbReference>
<dbReference type="KEGG" id="gtt:GUITHDRAFT_149746"/>
<gene>
    <name evidence="1" type="ORF">GUITHDRAFT_149746</name>
</gene>
<dbReference type="AlphaFoldDB" id="L1K3W7"/>
<dbReference type="EnsemblProtists" id="EKX55269">
    <property type="protein sequence ID" value="EKX55269"/>
    <property type="gene ID" value="GUITHDRAFT_149746"/>
</dbReference>
<dbReference type="PaxDb" id="55529-EKX55269"/>
<keyword evidence="3" id="KW-1185">Reference proteome</keyword>
<evidence type="ECO:0000313" key="2">
    <source>
        <dbReference type="EnsemblProtists" id="EKX55269"/>
    </source>
</evidence>
<dbReference type="HOGENOM" id="CLU_2268949_0_0_1"/>
<dbReference type="Proteomes" id="UP000011087">
    <property type="component" value="Unassembled WGS sequence"/>
</dbReference>
<proteinExistence type="predicted"/>
<reference evidence="1 3" key="1">
    <citation type="journal article" date="2012" name="Nature">
        <title>Algal genomes reveal evolutionary mosaicism and the fate of nucleomorphs.</title>
        <authorList>
            <consortium name="DOE Joint Genome Institute"/>
            <person name="Curtis B.A."/>
            <person name="Tanifuji G."/>
            <person name="Burki F."/>
            <person name="Gruber A."/>
            <person name="Irimia M."/>
            <person name="Maruyama S."/>
            <person name="Arias M.C."/>
            <person name="Ball S.G."/>
            <person name="Gile G.H."/>
            <person name="Hirakawa Y."/>
            <person name="Hopkins J.F."/>
            <person name="Kuo A."/>
            <person name="Rensing S.A."/>
            <person name="Schmutz J."/>
            <person name="Symeonidi A."/>
            <person name="Elias M."/>
            <person name="Eveleigh R.J."/>
            <person name="Herman E.K."/>
            <person name="Klute M.J."/>
            <person name="Nakayama T."/>
            <person name="Obornik M."/>
            <person name="Reyes-Prieto A."/>
            <person name="Armbrust E.V."/>
            <person name="Aves S.J."/>
            <person name="Beiko R.G."/>
            <person name="Coutinho P."/>
            <person name="Dacks J.B."/>
            <person name="Durnford D.G."/>
            <person name="Fast N.M."/>
            <person name="Green B.R."/>
            <person name="Grisdale C.J."/>
            <person name="Hempel F."/>
            <person name="Henrissat B."/>
            <person name="Hoppner M.P."/>
            <person name="Ishida K."/>
            <person name="Kim E."/>
            <person name="Koreny L."/>
            <person name="Kroth P.G."/>
            <person name="Liu Y."/>
            <person name="Malik S.B."/>
            <person name="Maier U.G."/>
            <person name="McRose D."/>
            <person name="Mock T."/>
            <person name="Neilson J.A."/>
            <person name="Onodera N.T."/>
            <person name="Poole A.M."/>
            <person name="Pritham E.J."/>
            <person name="Richards T.A."/>
            <person name="Rocap G."/>
            <person name="Roy S.W."/>
            <person name="Sarai C."/>
            <person name="Schaack S."/>
            <person name="Shirato S."/>
            <person name="Slamovits C.H."/>
            <person name="Spencer D.F."/>
            <person name="Suzuki S."/>
            <person name="Worden A.Z."/>
            <person name="Zauner S."/>
            <person name="Barry K."/>
            <person name="Bell C."/>
            <person name="Bharti A.K."/>
            <person name="Crow J.A."/>
            <person name="Grimwood J."/>
            <person name="Kramer R."/>
            <person name="Lindquist E."/>
            <person name="Lucas S."/>
            <person name="Salamov A."/>
            <person name="McFadden G.I."/>
            <person name="Lane C.E."/>
            <person name="Keeling P.J."/>
            <person name="Gray M.W."/>
            <person name="Grigoriev I.V."/>
            <person name="Archibald J.M."/>
        </authorList>
    </citation>
    <scope>NUCLEOTIDE SEQUENCE</scope>
    <source>
        <strain evidence="1 3">CCMP2712</strain>
    </source>
</reference>
<dbReference type="GeneID" id="17311941"/>